<name>A0AAW1T153_9CHLO</name>
<keyword evidence="3" id="KW-1185">Reference proteome</keyword>
<feature type="region of interest" description="Disordered" evidence="1">
    <location>
        <begin position="114"/>
        <end position="137"/>
    </location>
</feature>
<dbReference type="EMBL" id="JALJOV010000600">
    <property type="protein sequence ID" value="KAK9862479.1"/>
    <property type="molecule type" value="Genomic_DNA"/>
</dbReference>
<accession>A0AAW1T153</accession>
<proteinExistence type="predicted"/>
<protein>
    <submittedName>
        <fullName evidence="2">Uncharacterized protein</fullName>
    </submittedName>
</protein>
<feature type="compositionally biased region" description="Polar residues" evidence="1">
    <location>
        <begin position="126"/>
        <end position="136"/>
    </location>
</feature>
<organism evidence="2 3">
    <name type="scientific">Apatococcus fuscideae</name>
    <dbReference type="NCBI Taxonomy" id="2026836"/>
    <lineage>
        <taxon>Eukaryota</taxon>
        <taxon>Viridiplantae</taxon>
        <taxon>Chlorophyta</taxon>
        <taxon>core chlorophytes</taxon>
        <taxon>Trebouxiophyceae</taxon>
        <taxon>Chlorellales</taxon>
        <taxon>Chlorellaceae</taxon>
        <taxon>Apatococcus</taxon>
    </lineage>
</organism>
<evidence type="ECO:0000256" key="1">
    <source>
        <dbReference type="SAM" id="MobiDB-lite"/>
    </source>
</evidence>
<gene>
    <name evidence="2" type="ORF">WJX84_001126</name>
</gene>
<evidence type="ECO:0000313" key="3">
    <source>
        <dbReference type="Proteomes" id="UP001485043"/>
    </source>
</evidence>
<reference evidence="2 3" key="1">
    <citation type="journal article" date="2024" name="Nat. Commun.">
        <title>Phylogenomics reveals the evolutionary origins of lichenization in chlorophyte algae.</title>
        <authorList>
            <person name="Puginier C."/>
            <person name="Libourel C."/>
            <person name="Otte J."/>
            <person name="Skaloud P."/>
            <person name="Haon M."/>
            <person name="Grisel S."/>
            <person name="Petersen M."/>
            <person name="Berrin J.G."/>
            <person name="Delaux P.M."/>
            <person name="Dal Grande F."/>
            <person name="Keller J."/>
        </authorList>
    </citation>
    <scope>NUCLEOTIDE SEQUENCE [LARGE SCALE GENOMIC DNA]</scope>
    <source>
        <strain evidence="2 3">SAG 2523</strain>
    </source>
</reference>
<evidence type="ECO:0000313" key="2">
    <source>
        <dbReference type="EMBL" id="KAK9862479.1"/>
    </source>
</evidence>
<sequence length="247" mass="27468">MDLGAAVVREVAKLSMVGKASARYAEDCHAIALRLPDRPLELYLDPAVVRRNDTSAKSVNEWTGEKILQDGDIAGHHQACGHAAPGQLRHTNRLGGRLQPGWWPLEQLESLPHLSPQDLNGRRAPKSQTAGRTTSKLLERPQSVSWRRLLNDEPYTEESWSSRARPPRSVTCLFDCPTRLPLPKATNSLFFIDLYAATLPTVVFCCEASPGSRLQRCLLSRASTVALRLRRVVRRSPGEDSLDCQTK</sequence>
<dbReference type="AlphaFoldDB" id="A0AAW1T153"/>
<dbReference type="Proteomes" id="UP001485043">
    <property type="component" value="Unassembled WGS sequence"/>
</dbReference>
<comment type="caution">
    <text evidence="2">The sequence shown here is derived from an EMBL/GenBank/DDBJ whole genome shotgun (WGS) entry which is preliminary data.</text>
</comment>